<feature type="non-terminal residue" evidence="1">
    <location>
        <position position="97"/>
    </location>
</feature>
<evidence type="ECO:0000313" key="1">
    <source>
        <dbReference type="EMBL" id="CEK77258.1"/>
    </source>
</evidence>
<accession>A0A0B7A8Z3</accession>
<sequence length="97" mass="11482">IPLKSEKVRLYGEKINKTVSRLSHKNLSEAAHQAMATPESLAGEHRKRRHYMLGTQLDTRETLENKSSRQDVDHHTTMCRWLKTRKRAYHHIPFFFV</sequence>
<gene>
    <name evidence="1" type="primary">ORF103717</name>
</gene>
<name>A0A0B7A8Z3_9EUPU</name>
<dbReference type="AlphaFoldDB" id="A0A0B7A8Z3"/>
<protein>
    <submittedName>
        <fullName evidence="1">Uncharacterized protein</fullName>
    </submittedName>
</protein>
<reference evidence="1" key="1">
    <citation type="submission" date="2014-12" db="EMBL/GenBank/DDBJ databases">
        <title>Insight into the proteome of Arion vulgaris.</title>
        <authorList>
            <person name="Aradska J."/>
            <person name="Bulat T."/>
            <person name="Smidak R."/>
            <person name="Sarate P."/>
            <person name="Gangsoo J."/>
            <person name="Sialana F."/>
            <person name="Bilban M."/>
            <person name="Lubec G."/>
        </authorList>
    </citation>
    <scope>NUCLEOTIDE SEQUENCE</scope>
    <source>
        <tissue evidence="1">Skin</tissue>
    </source>
</reference>
<dbReference type="EMBL" id="HACG01030393">
    <property type="protein sequence ID" value="CEK77258.1"/>
    <property type="molecule type" value="Transcribed_RNA"/>
</dbReference>
<feature type="non-terminal residue" evidence="1">
    <location>
        <position position="1"/>
    </location>
</feature>
<proteinExistence type="predicted"/>
<organism evidence="1">
    <name type="scientific">Arion vulgaris</name>
    <dbReference type="NCBI Taxonomy" id="1028688"/>
    <lineage>
        <taxon>Eukaryota</taxon>
        <taxon>Metazoa</taxon>
        <taxon>Spiralia</taxon>
        <taxon>Lophotrochozoa</taxon>
        <taxon>Mollusca</taxon>
        <taxon>Gastropoda</taxon>
        <taxon>Heterobranchia</taxon>
        <taxon>Euthyneura</taxon>
        <taxon>Panpulmonata</taxon>
        <taxon>Eupulmonata</taxon>
        <taxon>Stylommatophora</taxon>
        <taxon>Helicina</taxon>
        <taxon>Arionoidea</taxon>
        <taxon>Arionidae</taxon>
        <taxon>Arion</taxon>
    </lineage>
</organism>